<dbReference type="InterPro" id="IPR001611">
    <property type="entry name" value="Leu-rich_rpt"/>
</dbReference>
<dbReference type="Proteomes" id="UP000289340">
    <property type="component" value="Chromosome 13"/>
</dbReference>
<evidence type="ECO:0000256" key="5">
    <source>
        <dbReference type="ARBA" id="ARBA00022737"/>
    </source>
</evidence>
<dbReference type="Gene3D" id="3.80.10.10">
    <property type="entry name" value="Ribonuclease Inhibitor"/>
    <property type="match status" value="1"/>
</dbReference>
<dbReference type="FunFam" id="3.80.10.10:FF:000129">
    <property type="entry name" value="Leucine-rich repeat receptor-like kinase"/>
    <property type="match status" value="1"/>
</dbReference>
<keyword evidence="2" id="KW-0433">Leucine-rich repeat</keyword>
<sequence>MVPVVSEERWDGVVVTQSNFLALQAFKQELVDPKGFLRSWNDSGYGACSGAWVGIKCAQGQFIVIQLPWKGLKGHITKRICQLRGLIKLSLHDNQIGGSIPSALGLLLNLRGVHLFNNKFTGTIPPSLGSFPLLQSLDLNNNL</sequence>
<dbReference type="EC" id="2.7.11.1" evidence="9"/>
<evidence type="ECO:0000259" key="8">
    <source>
        <dbReference type="Pfam" id="PF08263"/>
    </source>
</evidence>
<keyword evidence="4" id="KW-0732">Signal</keyword>
<dbReference type="GO" id="GO:0004674">
    <property type="term" value="F:protein serine/threonine kinase activity"/>
    <property type="evidence" value="ECO:0007669"/>
    <property type="project" value="UniProtKB-EC"/>
</dbReference>
<keyword evidence="9" id="KW-0675">Receptor</keyword>
<dbReference type="InterPro" id="IPR013210">
    <property type="entry name" value="LRR_N_plant-typ"/>
</dbReference>
<protein>
    <submittedName>
        <fullName evidence="9">Putative leucine-rich repeat receptor-like protein kinase IMK3</fullName>
        <ecNumber evidence="9">2.7.11.1</ecNumber>
    </submittedName>
</protein>
<dbReference type="Pfam" id="PF00560">
    <property type="entry name" value="LRR_1"/>
    <property type="match status" value="2"/>
</dbReference>
<proteinExistence type="predicted"/>
<dbReference type="InterPro" id="IPR052451">
    <property type="entry name" value="Ser/Thr_kinase-like"/>
</dbReference>
<dbReference type="PANTHER" id="PTHR48008">
    <property type="entry name" value="LEUCINE-RICH REPEAT RECEPTOR-LIKE PROTEIN KINASE IMK3-RELATED"/>
    <property type="match status" value="1"/>
</dbReference>
<dbReference type="Pfam" id="PF08263">
    <property type="entry name" value="LRRNT_2"/>
    <property type="match status" value="1"/>
</dbReference>
<dbReference type="PANTHER" id="PTHR48008:SF6">
    <property type="entry name" value="LEUCINE-RICH REPEAT RECEPTOR-LIKE PROTEIN KINASE IMK3-RELATED"/>
    <property type="match status" value="1"/>
</dbReference>
<keyword evidence="9" id="KW-0808">Transferase</keyword>
<comment type="subcellular location">
    <subcellularLocation>
        <location evidence="1">Membrane</location>
        <topology evidence="1">Single-pass membrane protein</topology>
    </subcellularLocation>
</comment>
<dbReference type="Proteomes" id="UP000053555">
    <property type="component" value="Unassembled WGS sequence"/>
</dbReference>
<gene>
    <name evidence="10" type="ORF">D0Y65_035374</name>
    <name evidence="9" type="ORF">glysoja_049805</name>
</gene>
<feature type="domain" description="Leucine-rich repeat-containing N-terminal plant-type" evidence="8">
    <location>
        <begin position="21"/>
        <end position="57"/>
    </location>
</feature>
<reference evidence="9" key="1">
    <citation type="submission" date="2014-07" db="EMBL/GenBank/DDBJ databases">
        <title>Identification of a novel salt tolerance gene in wild soybean by whole-genome sequencing.</title>
        <authorList>
            <person name="Lam H.-M."/>
            <person name="Qi X."/>
            <person name="Li M.-W."/>
            <person name="Liu X."/>
            <person name="Xie M."/>
            <person name="Ni M."/>
            <person name="Xu X."/>
        </authorList>
    </citation>
    <scope>NUCLEOTIDE SEQUENCE [LARGE SCALE GENOMIC DNA]</scope>
    <source>
        <tissue evidence="9">Root</tissue>
    </source>
</reference>
<evidence type="ECO:0000256" key="3">
    <source>
        <dbReference type="ARBA" id="ARBA00022692"/>
    </source>
</evidence>
<keyword evidence="5" id="KW-0677">Repeat</keyword>
<evidence type="ECO:0000256" key="2">
    <source>
        <dbReference type="ARBA" id="ARBA00022614"/>
    </source>
</evidence>
<dbReference type="EMBL" id="QZWG01000013">
    <property type="protein sequence ID" value="RZB70361.1"/>
    <property type="molecule type" value="Genomic_DNA"/>
</dbReference>
<keyword evidence="6" id="KW-1133">Transmembrane helix</keyword>
<organism evidence="9">
    <name type="scientific">Glycine soja</name>
    <name type="common">Wild soybean</name>
    <dbReference type="NCBI Taxonomy" id="3848"/>
    <lineage>
        <taxon>Eukaryota</taxon>
        <taxon>Viridiplantae</taxon>
        <taxon>Streptophyta</taxon>
        <taxon>Embryophyta</taxon>
        <taxon>Tracheophyta</taxon>
        <taxon>Spermatophyta</taxon>
        <taxon>Magnoliopsida</taxon>
        <taxon>eudicotyledons</taxon>
        <taxon>Gunneridae</taxon>
        <taxon>Pentapetalae</taxon>
        <taxon>rosids</taxon>
        <taxon>fabids</taxon>
        <taxon>Fabales</taxon>
        <taxon>Fabaceae</taxon>
        <taxon>Papilionoideae</taxon>
        <taxon>50 kb inversion clade</taxon>
        <taxon>NPAAA clade</taxon>
        <taxon>indigoferoid/millettioid clade</taxon>
        <taxon>Phaseoleae</taxon>
        <taxon>Glycine</taxon>
        <taxon>Glycine subgen. Soja</taxon>
    </lineage>
</organism>
<keyword evidence="9" id="KW-0418">Kinase</keyword>
<dbReference type="SUPFAM" id="SSF52058">
    <property type="entry name" value="L domain-like"/>
    <property type="match status" value="1"/>
</dbReference>
<evidence type="ECO:0000313" key="11">
    <source>
        <dbReference type="Proteomes" id="UP000289340"/>
    </source>
</evidence>
<evidence type="ECO:0000256" key="6">
    <source>
        <dbReference type="ARBA" id="ARBA00022989"/>
    </source>
</evidence>
<evidence type="ECO:0000256" key="7">
    <source>
        <dbReference type="ARBA" id="ARBA00023136"/>
    </source>
</evidence>
<dbReference type="GO" id="GO:0016020">
    <property type="term" value="C:membrane"/>
    <property type="evidence" value="ECO:0007669"/>
    <property type="project" value="UniProtKB-SubCell"/>
</dbReference>
<accession>A0A0B2QK53</accession>
<evidence type="ECO:0000256" key="4">
    <source>
        <dbReference type="ARBA" id="ARBA00022729"/>
    </source>
</evidence>
<name>A0A0B2QK53_GLYSO</name>
<dbReference type="InterPro" id="IPR032675">
    <property type="entry name" value="LRR_dom_sf"/>
</dbReference>
<dbReference type="AlphaFoldDB" id="A0A0B2QK53"/>
<reference evidence="10 11" key="2">
    <citation type="submission" date="2018-09" db="EMBL/GenBank/DDBJ databases">
        <title>A high-quality reference genome of wild soybean provides a powerful tool to mine soybean genomes.</title>
        <authorList>
            <person name="Xie M."/>
            <person name="Chung C.Y.L."/>
            <person name="Li M.-W."/>
            <person name="Wong F.-L."/>
            <person name="Chan T.-F."/>
            <person name="Lam H.-M."/>
        </authorList>
    </citation>
    <scope>NUCLEOTIDE SEQUENCE [LARGE SCALE GENOMIC DNA]</scope>
    <source>
        <strain evidence="11">cv. W05</strain>
        <tissue evidence="10">Hypocotyl of etiolated seedlings</tissue>
    </source>
</reference>
<evidence type="ECO:0000256" key="1">
    <source>
        <dbReference type="ARBA" id="ARBA00004167"/>
    </source>
</evidence>
<evidence type="ECO:0000313" key="10">
    <source>
        <dbReference type="EMBL" id="RZB70361.1"/>
    </source>
</evidence>
<evidence type="ECO:0000313" key="9">
    <source>
        <dbReference type="EMBL" id="KHN20604.1"/>
    </source>
</evidence>
<dbReference type="EMBL" id="KN658320">
    <property type="protein sequence ID" value="KHN20604.1"/>
    <property type="molecule type" value="Genomic_DNA"/>
</dbReference>
<keyword evidence="11" id="KW-1185">Reference proteome</keyword>
<keyword evidence="3" id="KW-0812">Transmembrane</keyword>
<keyword evidence="7" id="KW-0472">Membrane</keyword>